<accession>X0XTD6</accession>
<protein>
    <submittedName>
        <fullName evidence="2">Uncharacterized protein</fullName>
    </submittedName>
</protein>
<sequence length="49" mass="4770">VQSLSASGGGGPGGTNNPGGGVASALLTGQRIVNGLTDVAYPLIRSYIR</sequence>
<name>X0XTD6_9ZZZZ</name>
<gene>
    <name evidence="2" type="ORF">S01H1_81967</name>
</gene>
<proteinExistence type="predicted"/>
<feature type="non-terminal residue" evidence="2">
    <location>
        <position position="1"/>
    </location>
</feature>
<feature type="region of interest" description="Disordered" evidence="1">
    <location>
        <begin position="1"/>
        <end position="22"/>
    </location>
</feature>
<dbReference type="AlphaFoldDB" id="X0XTD6"/>
<feature type="compositionally biased region" description="Gly residues" evidence="1">
    <location>
        <begin position="7"/>
        <end position="22"/>
    </location>
</feature>
<evidence type="ECO:0000313" key="2">
    <source>
        <dbReference type="EMBL" id="GAG46500.1"/>
    </source>
</evidence>
<organism evidence="2">
    <name type="scientific">marine sediment metagenome</name>
    <dbReference type="NCBI Taxonomy" id="412755"/>
    <lineage>
        <taxon>unclassified sequences</taxon>
        <taxon>metagenomes</taxon>
        <taxon>ecological metagenomes</taxon>
    </lineage>
</organism>
<dbReference type="EMBL" id="BARS01055520">
    <property type="protein sequence ID" value="GAG46500.1"/>
    <property type="molecule type" value="Genomic_DNA"/>
</dbReference>
<reference evidence="2" key="1">
    <citation type="journal article" date="2014" name="Front. Microbiol.">
        <title>High frequency of phylogenetically diverse reductive dehalogenase-homologous genes in deep subseafloor sedimentary metagenomes.</title>
        <authorList>
            <person name="Kawai M."/>
            <person name="Futagami T."/>
            <person name="Toyoda A."/>
            <person name="Takaki Y."/>
            <person name="Nishi S."/>
            <person name="Hori S."/>
            <person name="Arai W."/>
            <person name="Tsubouchi T."/>
            <person name="Morono Y."/>
            <person name="Uchiyama I."/>
            <person name="Ito T."/>
            <person name="Fujiyama A."/>
            <person name="Inagaki F."/>
            <person name="Takami H."/>
        </authorList>
    </citation>
    <scope>NUCLEOTIDE SEQUENCE</scope>
    <source>
        <strain evidence="2">Expedition CK06-06</strain>
    </source>
</reference>
<evidence type="ECO:0000256" key="1">
    <source>
        <dbReference type="SAM" id="MobiDB-lite"/>
    </source>
</evidence>
<comment type="caution">
    <text evidence="2">The sequence shown here is derived from an EMBL/GenBank/DDBJ whole genome shotgun (WGS) entry which is preliminary data.</text>
</comment>